<sequence>MTIPLPMRRRFSVVLTALALFGASHAWAVRTSLWTQDTVDDFLSGDVAGVTVTSEGQVELGAAWDSVVSNLPDVAQIWCLARDSKGQIYFGTGDEGRIYRWSRGRPAQLVWDTGSSEIMSMVIDANDNVYAGSSPGGVIYRVSARGDTSRYFETGEQSVWTLLLGKNGTLYAGTGSRGRIYKISGPGKGYLLADTRDANVLALAWAKDGDLLAGTSSKGLLIRIDPGGSPRVIYDSGAEELRAIAVLEDGSIAVGTNRGQSGSGSGSGGAGGGGAGGGGSSTGGSSLGIEVTPSGGSKCGVYIVQSDGSARLLYAPPCDYVYALAPGDARSVWFTTGNPAALFRVGLDRKFALLGATESKQLLGLVRADKEAYASAGNAGLLYSLGSGPGAEGTYISEAHDLRSVASWGEARVAVSGGGEVHWSSRSGFSKTPDDGWSGWSREVPIKGYVKIESPPARFLQYRLRFRRGSGDRPTVSTVEVAYLQRNLPPSIANVTLYGPENPFFEGGPEYRPPQISQSFANGIKLEFSLPRAGPRPVSDASAAWARGIRSASWEAADPNGDNLRYKLYIKADDETAWKSLSSEMDDRAFSWDAESFANGTYRLKLEASDSPDNPDGTAMKTERVSAPFLIDNIPPRVEGLRTVTREGGVRGRSTVAVSGIAIDADSRIAKIEYSVDGSDWKQIFPEDSIFDSLQEKFRFDVVDLAPGEHAITVRASDSQRNVSVGKILAVTR</sequence>
<dbReference type="InterPro" id="IPR015943">
    <property type="entry name" value="WD40/YVTN_repeat-like_dom_sf"/>
</dbReference>
<feature type="signal peptide" evidence="2">
    <location>
        <begin position="1"/>
        <end position="28"/>
    </location>
</feature>
<evidence type="ECO:0008006" key="5">
    <source>
        <dbReference type="Google" id="ProtNLM"/>
    </source>
</evidence>
<dbReference type="EMBL" id="VBOW01000025">
    <property type="protein sequence ID" value="TMQ59105.1"/>
    <property type="molecule type" value="Genomic_DNA"/>
</dbReference>
<gene>
    <name evidence="3" type="ORF">E6K76_05815</name>
</gene>
<accession>A0A538T647</accession>
<keyword evidence="2" id="KW-0732">Signal</keyword>
<feature type="region of interest" description="Disordered" evidence="1">
    <location>
        <begin position="256"/>
        <end position="287"/>
    </location>
</feature>
<dbReference type="Proteomes" id="UP000316852">
    <property type="component" value="Unassembled WGS sequence"/>
</dbReference>
<organism evidence="3 4">
    <name type="scientific">Eiseniibacteriota bacterium</name>
    <dbReference type="NCBI Taxonomy" id="2212470"/>
    <lineage>
        <taxon>Bacteria</taxon>
        <taxon>Candidatus Eiseniibacteriota</taxon>
    </lineage>
</organism>
<dbReference type="SUPFAM" id="SSF63829">
    <property type="entry name" value="Calcium-dependent phosphotriesterase"/>
    <property type="match status" value="1"/>
</dbReference>
<dbReference type="AlphaFoldDB" id="A0A538T647"/>
<evidence type="ECO:0000256" key="2">
    <source>
        <dbReference type="SAM" id="SignalP"/>
    </source>
</evidence>
<evidence type="ECO:0000256" key="1">
    <source>
        <dbReference type="SAM" id="MobiDB-lite"/>
    </source>
</evidence>
<reference evidence="3 4" key="1">
    <citation type="journal article" date="2019" name="Nat. Microbiol.">
        <title>Mediterranean grassland soil C-N compound turnover is dependent on rainfall and depth, and is mediated by genomically divergent microorganisms.</title>
        <authorList>
            <person name="Diamond S."/>
            <person name="Andeer P.F."/>
            <person name="Li Z."/>
            <person name="Crits-Christoph A."/>
            <person name="Burstein D."/>
            <person name="Anantharaman K."/>
            <person name="Lane K.R."/>
            <person name="Thomas B.C."/>
            <person name="Pan C."/>
            <person name="Northen T.R."/>
            <person name="Banfield J.F."/>
        </authorList>
    </citation>
    <scope>NUCLEOTIDE SEQUENCE [LARGE SCALE GENOMIC DNA]</scope>
    <source>
        <strain evidence="3">WS_6</strain>
    </source>
</reference>
<evidence type="ECO:0000313" key="4">
    <source>
        <dbReference type="Proteomes" id="UP000316852"/>
    </source>
</evidence>
<evidence type="ECO:0000313" key="3">
    <source>
        <dbReference type="EMBL" id="TMQ59105.1"/>
    </source>
</evidence>
<comment type="caution">
    <text evidence="3">The sequence shown here is derived from an EMBL/GenBank/DDBJ whole genome shotgun (WGS) entry which is preliminary data.</text>
</comment>
<dbReference type="Gene3D" id="2.60.40.650">
    <property type="match status" value="1"/>
</dbReference>
<dbReference type="Gene3D" id="2.130.10.10">
    <property type="entry name" value="YVTN repeat-like/Quinoprotein amine dehydrogenase"/>
    <property type="match status" value="1"/>
</dbReference>
<feature type="compositionally biased region" description="Gly residues" evidence="1">
    <location>
        <begin position="261"/>
        <end position="286"/>
    </location>
</feature>
<protein>
    <recommendedName>
        <fullName evidence="5">WD40 repeat domain-containing protein</fullName>
    </recommendedName>
</protein>
<name>A0A538T647_UNCEI</name>
<proteinExistence type="predicted"/>
<feature type="chain" id="PRO_5021871057" description="WD40 repeat domain-containing protein" evidence="2">
    <location>
        <begin position="29"/>
        <end position="733"/>
    </location>
</feature>